<dbReference type="InterPro" id="IPR009056">
    <property type="entry name" value="Cyt_c-like_dom"/>
</dbReference>
<feature type="binding site" description="covalent" evidence="11">
    <location>
        <position position="182"/>
    </location>
    <ligand>
        <name>heme c</name>
        <dbReference type="ChEBI" id="CHEBI:61717"/>
        <label>2</label>
    </ligand>
</feature>
<dbReference type="InterPro" id="IPR051459">
    <property type="entry name" value="Cytochrome_c-type_DH"/>
</dbReference>
<dbReference type="GO" id="GO:0009055">
    <property type="term" value="F:electron transfer activity"/>
    <property type="evidence" value="ECO:0007669"/>
    <property type="project" value="InterPro"/>
</dbReference>
<keyword evidence="2" id="KW-0813">Transport</keyword>
<evidence type="ECO:0000256" key="9">
    <source>
        <dbReference type="ARBA" id="ARBA00023004"/>
    </source>
</evidence>
<dbReference type="InterPro" id="IPR008168">
    <property type="entry name" value="Cyt_C_IC"/>
</dbReference>
<dbReference type="GO" id="GO:0005886">
    <property type="term" value="C:plasma membrane"/>
    <property type="evidence" value="ECO:0007669"/>
    <property type="project" value="UniProtKB-SubCell"/>
</dbReference>
<evidence type="ECO:0000256" key="4">
    <source>
        <dbReference type="ARBA" id="ARBA00022617"/>
    </source>
</evidence>
<dbReference type="PIRSF" id="PIRSF000018">
    <property type="entry name" value="Mb_ADH_cyt_c"/>
    <property type="match status" value="1"/>
</dbReference>
<proteinExistence type="predicted"/>
<feature type="binding site" description="covalent" evidence="11">
    <location>
        <position position="35"/>
    </location>
    <ligand>
        <name>heme c</name>
        <dbReference type="ChEBI" id="CHEBI:61717"/>
        <label>1</label>
    </ligand>
</feature>
<feature type="domain" description="Cytochrome c" evidence="13">
    <location>
        <begin position="18"/>
        <end position="121"/>
    </location>
</feature>
<dbReference type="Gene3D" id="1.10.760.10">
    <property type="entry name" value="Cytochrome c-like domain"/>
    <property type="match status" value="3"/>
</dbReference>
<feature type="binding site" description="covalent" evidence="11">
    <location>
        <position position="315"/>
    </location>
    <ligand>
        <name>heme c</name>
        <dbReference type="ChEBI" id="CHEBI:61717"/>
        <label>3</label>
    </ligand>
</feature>
<dbReference type="InterPro" id="IPR036909">
    <property type="entry name" value="Cyt_c-like_dom_sf"/>
</dbReference>
<reference evidence="14 15" key="1">
    <citation type="submission" date="2014-05" db="EMBL/GenBank/DDBJ databases">
        <title>ATOL: Assembling a taxonomically balanced genome-scale reconstruction of the evolutionary history of the Enterobacteriaceae.</title>
        <authorList>
            <person name="Plunkett G.III."/>
            <person name="Neeno-Eckwall E.C."/>
            <person name="Glasner J.D."/>
            <person name="Perna N.T."/>
        </authorList>
    </citation>
    <scope>NUCLEOTIDE SEQUENCE [LARGE SCALE GENOMIC DNA]</scope>
    <source>
        <strain evidence="14 15">ATCC 33852</strain>
    </source>
</reference>
<feature type="binding site" description="axial binding residue" evidence="12">
    <location>
        <position position="36"/>
    </location>
    <ligand>
        <name>heme c</name>
        <dbReference type="ChEBI" id="CHEBI:61717"/>
        <label>1</label>
    </ligand>
    <ligandPart>
        <name>Fe</name>
        <dbReference type="ChEBI" id="CHEBI:18248"/>
    </ligandPart>
</feature>
<feature type="domain" description="Cytochrome c" evidence="13">
    <location>
        <begin position="164"/>
        <end position="277"/>
    </location>
</feature>
<evidence type="ECO:0000313" key="14">
    <source>
        <dbReference type="EMBL" id="KFC78675.1"/>
    </source>
</evidence>
<evidence type="ECO:0000256" key="6">
    <source>
        <dbReference type="ARBA" id="ARBA00022729"/>
    </source>
</evidence>
<dbReference type="GO" id="GO:0020037">
    <property type="term" value="F:heme binding"/>
    <property type="evidence" value="ECO:0007669"/>
    <property type="project" value="InterPro"/>
</dbReference>
<dbReference type="EC" id="1.1.99.3" evidence="14"/>
<evidence type="ECO:0000256" key="11">
    <source>
        <dbReference type="PIRSR" id="PIRSR000018-50"/>
    </source>
</evidence>
<keyword evidence="3" id="KW-1003">Cell membrane</keyword>
<feature type="binding site" description="axial binding residue" evidence="12">
    <location>
        <position position="183"/>
    </location>
    <ligand>
        <name>heme c</name>
        <dbReference type="ChEBI" id="CHEBI:61717"/>
        <label>2</label>
    </ligand>
    <ligandPart>
        <name>Fe</name>
        <dbReference type="ChEBI" id="CHEBI:18248"/>
    </ligandPart>
</feature>
<keyword evidence="15" id="KW-1185">Reference proteome</keyword>
<keyword evidence="14" id="KW-0560">Oxidoreductase</keyword>
<comment type="cofactor">
    <cofactor evidence="11">
        <name>heme c</name>
        <dbReference type="ChEBI" id="CHEBI:61717"/>
    </cofactor>
    <text evidence="11">Binds 3 heme c groups covalently per subunit.</text>
</comment>
<gene>
    <name evidence="14" type="ORF">GEAM_3647</name>
</gene>
<comment type="caution">
    <text evidence="14">The sequence shown here is derived from an EMBL/GenBank/DDBJ whole genome shotgun (WGS) entry which is preliminary data.</text>
</comment>
<dbReference type="eggNOG" id="COG2010">
    <property type="taxonomic scope" value="Bacteria"/>
</dbReference>
<dbReference type="AlphaFoldDB" id="A0A085G4N0"/>
<dbReference type="PRINTS" id="PR00605">
    <property type="entry name" value="CYTCHROMECIC"/>
</dbReference>
<dbReference type="PANTHER" id="PTHR35008:SF8">
    <property type="entry name" value="ALCOHOL DEHYDROGENASE CYTOCHROME C SUBUNIT"/>
    <property type="match status" value="1"/>
</dbReference>
<dbReference type="SUPFAM" id="SSF46626">
    <property type="entry name" value="Cytochrome c"/>
    <property type="match status" value="3"/>
</dbReference>
<dbReference type="EMBL" id="JMPJ01000067">
    <property type="protein sequence ID" value="KFC78675.1"/>
    <property type="molecule type" value="Genomic_DNA"/>
</dbReference>
<dbReference type="PROSITE" id="PS51007">
    <property type="entry name" value="CYTC"/>
    <property type="match status" value="3"/>
</dbReference>
<feature type="binding site" description="covalent" evidence="11">
    <location>
        <position position="179"/>
    </location>
    <ligand>
        <name>heme c</name>
        <dbReference type="ChEBI" id="CHEBI:61717"/>
        <label>2</label>
    </ligand>
</feature>
<keyword evidence="4 11" id="KW-0349">Heme</keyword>
<evidence type="ECO:0000256" key="5">
    <source>
        <dbReference type="ARBA" id="ARBA00022723"/>
    </source>
</evidence>
<evidence type="ECO:0000313" key="15">
    <source>
        <dbReference type="Proteomes" id="UP000028640"/>
    </source>
</evidence>
<feature type="domain" description="Cytochrome c" evidence="13">
    <location>
        <begin position="299"/>
        <end position="389"/>
    </location>
</feature>
<dbReference type="PANTHER" id="PTHR35008">
    <property type="entry name" value="BLL4482 PROTEIN-RELATED"/>
    <property type="match status" value="1"/>
</dbReference>
<dbReference type="GO" id="GO:0033717">
    <property type="term" value="F:gluconate 2-dehydrogenase (acceptor) activity"/>
    <property type="evidence" value="ECO:0007669"/>
    <property type="project" value="UniProtKB-EC"/>
</dbReference>
<protein>
    <submittedName>
        <fullName evidence="14">Putative diheme cytochrome c553</fullName>
        <ecNumber evidence="14">1.1.99.3</ecNumber>
    </submittedName>
</protein>
<organism evidence="14 15">
    <name type="scientific">Ewingella americana (strain ATCC 33852 / DSM 4580 / CCUG 14506 / JCM 5911 / LMG 7869 / NCTC 12157 / CDC 1468-78)</name>
    <dbReference type="NCBI Taxonomy" id="910964"/>
    <lineage>
        <taxon>Bacteria</taxon>
        <taxon>Pseudomonadati</taxon>
        <taxon>Pseudomonadota</taxon>
        <taxon>Gammaproteobacteria</taxon>
        <taxon>Enterobacterales</taxon>
        <taxon>Yersiniaceae</taxon>
        <taxon>Ewingella</taxon>
    </lineage>
</organism>
<keyword evidence="5 12" id="KW-0479">Metal-binding</keyword>
<keyword evidence="9 12" id="KW-0408">Iron</keyword>
<evidence type="ECO:0000256" key="2">
    <source>
        <dbReference type="ARBA" id="ARBA00022448"/>
    </source>
</evidence>
<accession>A0A085G4N0</accession>
<dbReference type="Proteomes" id="UP000028640">
    <property type="component" value="Unassembled WGS sequence"/>
</dbReference>
<comment type="subcellular location">
    <subcellularLocation>
        <location evidence="1">Cell membrane</location>
    </subcellularLocation>
</comment>
<name>A0A085G4N0_EWIA3</name>
<evidence type="ECO:0000256" key="3">
    <source>
        <dbReference type="ARBA" id="ARBA00022475"/>
    </source>
</evidence>
<keyword evidence="6" id="KW-0732">Signal</keyword>
<keyword evidence="10" id="KW-0472">Membrane</keyword>
<evidence type="ECO:0000256" key="12">
    <source>
        <dbReference type="PIRSR" id="PIRSR000018-51"/>
    </source>
</evidence>
<evidence type="ECO:0000256" key="1">
    <source>
        <dbReference type="ARBA" id="ARBA00004236"/>
    </source>
</evidence>
<dbReference type="STRING" id="910964.GEAM_3647"/>
<dbReference type="OrthoDB" id="9811281at2"/>
<dbReference type="GO" id="GO:0005506">
    <property type="term" value="F:iron ion binding"/>
    <property type="evidence" value="ECO:0007669"/>
    <property type="project" value="InterPro"/>
</dbReference>
<sequence>MAINGLVQTAHADSDVAAQIKHGEYLARAGDCAACHTAPGGKPFAGGLKMMTPVGAIYASNITPDKLTGIGSYSEQDFSRALRQGIAQDGHHLYPAMPYPSFNKITDSDTRDLYLYFTQQVVPVAQTNRPSDIPFPLNIRWPLAVWNQVFLQQKPYYSDPKQTANWNRGAYLVQGLGHCGSCHTPRGVGFQEKALDNGNRAYLSGGTLDGWHAPNLRGDATTGLGQWTEGDITQFLQQGHTPRSTAFGSMVEVVQDSTQYLTDADRQAIAVYLKSLPADGQFRVQVNNSATAQALEKGDLAATGAQLYMDNCADCHLASGQGEKNKYPQLAQNPVVVSADPSSMINIVLRGAHSPVTVTSGKGAKMPAFADRLEDQEVADVVNFIRNGWGNQAERVSAAQVKAMRKLTEPDKG</sequence>
<evidence type="ECO:0000259" key="13">
    <source>
        <dbReference type="PROSITE" id="PS51007"/>
    </source>
</evidence>
<keyword evidence="8" id="KW-0249">Electron transport</keyword>
<feature type="binding site" description="axial binding residue" evidence="12">
    <location>
        <position position="316"/>
    </location>
    <ligand>
        <name>heme c</name>
        <dbReference type="ChEBI" id="CHEBI:61717"/>
        <label>3</label>
    </ligand>
    <ligandPart>
        <name>Fe</name>
        <dbReference type="ChEBI" id="CHEBI:18248"/>
    </ligandPart>
</feature>
<evidence type="ECO:0000256" key="10">
    <source>
        <dbReference type="ARBA" id="ARBA00023136"/>
    </source>
</evidence>
<dbReference type="InterPro" id="IPR014353">
    <property type="entry name" value="Membr-bd_ADH_cyt_c"/>
</dbReference>
<feature type="binding site" description="covalent" evidence="11">
    <location>
        <position position="312"/>
    </location>
    <ligand>
        <name>heme c</name>
        <dbReference type="ChEBI" id="CHEBI:61717"/>
        <label>3</label>
    </ligand>
</feature>
<evidence type="ECO:0000256" key="8">
    <source>
        <dbReference type="ARBA" id="ARBA00022982"/>
    </source>
</evidence>
<dbReference type="Pfam" id="PF00034">
    <property type="entry name" value="Cytochrom_C"/>
    <property type="match status" value="2"/>
</dbReference>
<keyword evidence="7" id="KW-0677">Repeat</keyword>
<feature type="binding site" description="covalent" evidence="11">
    <location>
        <position position="32"/>
    </location>
    <ligand>
        <name>heme c</name>
        <dbReference type="ChEBI" id="CHEBI:61717"/>
        <label>1</label>
    </ligand>
</feature>
<evidence type="ECO:0000256" key="7">
    <source>
        <dbReference type="ARBA" id="ARBA00022737"/>
    </source>
</evidence>